<protein>
    <submittedName>
        <fullName evidence="1">Uncharacterized protein</fullName>
    </submittedName>
</protein>
<accession>A0A6J5NJJ0</accession>
<proteinExistence type="predicted"/>
<dbReference type="EMBL" id="LR796677">
    <property type="protein sequence ID" value="CAB4158977.1"/>
    <property type="molecule type" value="Genomic_DNA"/>
</dbReference>
<reference evidence="1" key="1">
    <citation type="submission" date="2020-04" db="EMBL/GenBank/DDBJ databases">
        <authorList>
            <person name="Chiriac C."/>
            <person name="Salcher M."/>
            <person name="Ghai R."/>
            <person name="Kavagutti S V."/>
        </authorList>
    </citation>
    <scope>NUCLEOTIDE SEQUENCE</scope>
</reference>
<organism evidence="1">
    <name type="scientific">uncultured Caudovirales phage</name>
    <dbReference type="NCBI Taxonomy" id="2100421"/>
    <lineage>
        <taxon>Viruses</taxon>
        <taxon>Duplodnaviria</taxon>
        <taxon>Heunggongvirae</taxon>
        <taxon>Uroviricota</taxon>
        <taxon>Caudoviricetes</taxon>
        <taxon>Peduoviridae</taxon>
        <taxon>Maltschvirus</taxon>
        <taxon>Maltschvirus maltsch</taxon>
    </lineage>
</organism>
<gene>
    <name evidence="1" type="ORF">UFOVP711_42</name>
</gene>
<evidence type="ECO:0000313" key="1">
    <source>
        <dbReference type="EMBL" id="CAB4158977.1"/>
    </source>
</evidence>
<sequence>MTDHDEMRRAVAHASHGDCSCGLQQRIEKFRWGLNTEDWTPTLHDLFARIEQLESALDEVGNALVSIVGDNSNDWDLKHRVEGTDVLLDLACETYENVRKVE</sequence>
<name>A0A6J5NJJ0_9CAUD</name>